<accession>A0A3N1GT55</accession>
<reference evidence="1 2" key="1">
    <citation type="submission" date="2018-11" db="EMBL/GenBank/DDBJ databases">
        <title>Sequencing the genomes of 1000 actinobacteria strains.</title>
        <authorList>
            <person name="Klenk H.-P."/>
        </authorList>
    </citation>
    <scope>NUCLEOTIDE SEQUENCE [LARGE SCALE GENOMIC DNA]</scope>
    <source>
        <strain evidence="1 2">DSM 43634</strain>
    </source>
</reference>
<evidence type="ECO:0000313" key="1">
    <source>
        <dbReference type="EMBL" id="ROP33440.1"/>
    </source>
</evidence>
<proteinExistence type="predicted"/>
<comment type="caution">
    <text evidence="1">The sequence shown here is derived from an EMBL/GenBank/DDBJ whole genome shotgun (WGS) entry which is preliminary data.</text>
</comment>
<evidence type="ECO:0000313" key="2">
    <source>
        <dbReference type="Proteomes" id="UP000271683"/>
    </source>
</evidence>
<dbReference type="RefSeq" id="WP_170047148.1">
    <property type="nucleotide sequence ID" value="NZ_RJKL01000001.1"/>
</dbReference>
<dbReference type="EMBL" id="RJKL01000001">
    <property type="protein sequence ID" value="ROP33440.1"/>
    <property type="molecule type" value="Genomic_DNA"/>
</dbReference>
<protein>
    <submittedName>
        <fullName evidence="1">Uncharacterized protein</fullName>
    </submittedName>
</protein>
<dbReference type="Proteomes" id="UP000271683">
    <property type="component" value="Unassembled WGS sequence"/>
</dbReference>
<name>A0A3N1GT55_9ACTN</name>
<dbReference type="AlphaFoldDB" id="A0A3N1GT55"/>
<organism evidence="1 2">
    <name type="scientific">Couchioplanes caeruleus</name>
    <dbReference type="NCBI Taxonomy" id="56438"/>
    <lineage>
        <taxon>Bacteria</taxon>
        <taxon>Bacillati</taxon>
        <taxon>Actinomycetota</taxon>
        <taxon>Actinomycetes</taxon>
        <taxon>Micromonosporales</taxon>
        <taxon>Micromonosporaceae</taxon>
        <taxon>Couchioplanes</taxon>
    </lineage>
</organism>
<gene>
    <name evidence="1" type="ORF">EDD30_6421</name>
</gene>
<sequence>MPADDVATLDPDSMTVDQVHHTMQAHLTCDTVRCPYRRTALQVLVRDGRYVLATA</sequence>